<keyword evidence="6" id="KW-1185">Reference proteome</keyword>
<evidence type="ECO:0000313" key="6">
    <source>
        <dbReference type="Proteomes" id="UP000255425"/>
    </source>
</evidence>
<name>A0A380H791_9STAP</name>
<evidence type="ECO:0000256" key="1">
    <source>
        <dbReference type="SAM" id="MobiDB-lite"/>
    </source>
</evidence>
<feature type="transmembrane region" description="Helical" evidence="2">
    <location>
        <begin position="5"/>
        <end position="23"/>
    </location>
</feature>
<proteinExistence type="predicted"/>
<organism evidence="5 6">
    <name type="scientific">Staphylococcus saccharolyticus</name>
    <dbReference type="NCBI Taxonomy" id="33028"/>
    <lineage>
        <taxon>Bacteria</taxon>
        <taxon>Bacillati</taxon>
        <taxon>Bacillota</taxon>
        <taxon>Bacilli</taxon>
        <taxon>Bacillales</taxon>
        <taxon>Staphylococcaceae</taxon>
        <taxon>Staphylococcus</taxon>
    </lineage>
</organism>
<gene>
    <name evidence="5" type="ORF">NCTC11807_01922</name>
</gene>
<feature type="region of interest" description="Disordered" evidence="1">
    <location>
        <begin position="34"/>
        <end position="60"/>
    </location>
</feature>
<dbReference type="SUPFAM" id="SSF55797">
    <property type="entry name" value="PR-1-like"/>
    <property type="match status" value="1"/>
</dbReference>
<dbReference type="PANTHER" id="PTHR31157:SF26">
    <property type="entry name" value="SCP-LIKE EXTRACELLULAR PROTEIN"/>
    <property type="match status" value="1"/>
</dbReference>
<dbReference type="AlphaFoldDB" id="A0A380H791"/>
<protein>
    <submittedName>
        <fullName evidence="5">Allergen V5/Tpx-1 like protein</fullName>
    </submittedName>
</protein>
<evidence type="ECO:0000259" key="3">
    <source>
        <dbReference type="Pfam" id="PF00188"/>
    </source>
</evidence>
<dbReference type="InterPro" id="IPR014044">
    <property type="entry name" value="CAP_dom"/>
</dbReference>
<dbReference type="PANTHER" id="PTHR31157">
    <property type="entry name" value="SCP DOMAIN-CONTAINING PROTEIN"/>
    <property type="match status" value="1"/>
</dbReference>
<dbReference type="Gene3D" id="3.40.33.10">
    <property type="entry name" value="CAP"/>
    <property type="match status" value="1"/>
</dbReference>
<dbReference type="EMBL" id="UHDZ01000001">
    <property type="protein sequence ID" value="SUM72484.1"/>
    <property type="molecule type" value="Genomic_DNA"/>
</dbReference>
<dbReference type="Pfam" id="PF14504">
    <property type="entry name" value="CAP_assoc_N"/>
    <property type="match status" value="1"/>
</dbReference>
<evidence type="ECO:0000313" key="5">
    <source>
        <dbReference type="EMBL" id="SUM72484.1"/>
    </source>
</evidence>
<dbReference type="GeneID" id="63936098"/>
<feature type="domain" description="SCP" evidence="3">
    <location>
        <begin position="238"/>
        <end position="342"/>
    </location>
</feature>
<accession>A0A380H791</accession>
<keyword evidence="2" id="KW-1133">Transmembrane helix</keyword>
<dbReference type="InterPro" id="IPR035940">
    <property type="entry name" value="CAP_sf"/>
</dbReference>
<dbReference type="Pfam" id="PF00188">
    <property type="entry name" value="CAP"/>
    <property type="match status" value="1"/>
</dbReference>
<feature type="domain" description="CAP-associated" evidence="4">
    <location>
        <begin position="67"/>
        <end position="205"/>
    </location>
</feature>
<reference evidence="5 6" key="1">
    <citation type="submission" date="2018-06" db="EMBL/GenBank/DDBJ databases">
        <authorList>
            <consortium name="Pathogen Informatics"/>
            <person name="Doyle S."/>
        </authorList>
    </citation>
    <scope>NUCLEOTIDE SEQUENCE [LARGE SCALE GENOMIC DNA]</scope>
    <source>
        <strain evidence="5 6">NCTC11807</strain>
    </source>
</reference>
<keyword evidence="2" id="KW-0472">Membrane</keyword>
<dbReference type="RefSeq" id="WP_115313588.1">
    <property type="nucleotide sequence ID" value="NZ_CP066042.1"/>
</dbReference>
<evidence type="ECO:0000259" key="4">
    <source>
        <dbReference type="Pfam" id="PF14504"/>
    </source>
</evidence>
<dbReference type="Proteomes" id="UP000255425">
    <property type="component" value="Unassembled WGS sequence"/>
</dbReference>
<dbReference type="CDD" id="cd05379">
    <property type="entry name" value="CAP_bacterial"/>
    <property type="match status" value="1"/>
</dbReference>
<feature type="compositionally biased region" description="Basic and acidic residues" evidence="1">
    <location>
        <begin position="42"/>
        <end position="58"/>
    </location>
</feature>
<evidence type="ECO:0000256" key="2">
    <source>
        <dbReference type="SAM" id="Phobius"/>
    </source>
</evidence>
<dbReference type="InterPro" id="IPR029410">
    <property type="entry name" value="CAP_assoc"/>
</dbReference>
<sequence length="350" mass="40187">MKKLVIKVIGVIFLVTFLIYLFYSPRLKFDVLENPNKGSKTNRTEQFKQTDKDVENPKPKKGVGTWIGKNIKTMTHHFGQADRTYPYKHGYKNYIFKKSNQYYIVSTKNNVITSVYATGKDVKVDPLKIGESAAHLFENTSINPEPTIKANGKAYKFEMSDEDLKTQTLIKYGSVYAQVYSDQQSNNILAVRFLDANTLATLQPYKLNSEENQSQIEEKTDDSIPYEQNPNQLITLYEVTNKMREMKGLKPLKINSDIAHIASINLYEATDKGSDSVEFTENALTQQLDDNHVTYKSASQNVGYDFDDVPTLIHSWINSDIHRSRLLNNKYDEMGGEVMRDYYSLIFVEK</sequence>
<keyword evidence="2" id="KW-0812">Transmembrane</keyword>